<evidence type="ECO:0000313" key="1">
    <source>
        <dbReference type="EMBL" id="OAD67428.1"/>
    </source>
</evidence>
<dbReference type="InParanoid" id="A0A167K7L4"/>
<evidence type="ECO:0000313" key="2">
    <source>
        <dbReference type="Proteomes" id="UP000077315"/>
    </source>
</evidence>
<sequence>MYGAKRKFELMANSLGVTHTTVDALTNNNAELALKDTELANKKAELAKKKNRLHNNVKHIWETDDDLSTMQHQLNNIQSEISTMTMNFKKYLSTESGAIGLKYFTREENETHIFEYGVISLLVEKIITDTLIHWIYDKPIYFELPVKLPYAGLSKWQLFTTTKDWSLLLREQFCFLAVRPEIVERLSTLSEIFIGANSYLEKKLITIVEIAAQVSLAMPVKRKKLVKVNDKAQGDMRFQYFCVKRSNNRIIDIIKNIFNLTRVWVLIKEVQCIVDTF</sequence>
<name>A0A167K7L4_PHYB8</name>
<dbReference type="OrthoDB" id="2439595at2759"/>
<reference evidence="2" key="1">
    <citation type="submission" date="2015-06" db="EMBL/GenBank/DDBJ databases">
        <title>Expansion of signal transduction pathways in fungi by whole-genome duplication.</title>
        <authorList>
            <consortium name="DOE Joint Genome Institute"/>
            <person name="Corrochano L.M."/>
            <person name="Kuo A."/>
            <person name="Marcet-Houben M."/>
            <person name="Polaino S."/>
            <person name="Salamov A."/>
            <person name="Villalobos J.M."/>
            <person name="Alvarez M.I."/>
            <person name="Avalos J."/>
            <person name="Benito E.P."/>
            <person name="Benoit I."/>
            <person name="Burger G."/>
            <person name="Camino L.P."/>
            <person name="Canovas D."/>
            <person name="Cerda-Olmedo E."/>
            <person name="Cheng J.-F."/>
            <person name="Dominguez A."/>
            <person name="Elias M."/>
            <person name="Eslava A.P."/>
            <person name="Glaser F."/>
            <person name="Grimwood J."/>
            <person name="Gutierrez G."/>
            <person name="Heitman J."/>
            <person name="Henrissat B."/>
            <person name="Iturriaga E.A."/>
            <person name="Lang B.F."/>
            <person name="Lavin J.L."/>
            <person name="Lee S."/>
            <person name="Li W."/>
            <person name="Lindquist E."/>
            <person name="Lopez-Garcia S."/>
            <person name="Luque E.M."/>
            <person name="Marcos A.T."/>
            <person name="Martin J."/>
            <person name="McCluskey K."/>
            <person name="Medina H.R."/>
            <person name="Miralles-Duran A."/>
            <person name="Miyazaki A."/>
            <person name="Munoz-Torres E."/>
            <person name="Oguiza J.A."/>
            <person name="Ohm R."/>
            <person name="Olmedo M."/>
            <person name="Orejas M."/>
            <person name="Ortiz-Castellanos L."/>
            <person name="Pisabarro A.G."/>
            <person name="Rodriguez-Romero J."/>
            <person name="Ruiz-Herrera J."/>
            <person name="Ruiz-Vazquez R."/>
            <person name="Sanz C."/>
            <person name="Schackwitz W."/>
            <person name="Schmutz J."/>
            <person name="Shahriari M."/>
            <person name="Shelest E."/>
            <person name="Silva-Franco F."/>
            <person name="Soanes D."/>
            <person name="Syed K."/>
            <person name="Tagua V.G."/>
            <person name="Talbot N.J."/>
            <person name="Thon M."/>
            <person name="De vries R.P."/>
            <person name="Wiebenga A."/>
            <person name="Yadav J.S."/>
            <person name="Braun E.L."/>
            <person name="Baker S."/>
            <person name="Garre V."/>
            <person name="Horwitz B."/>
            <person name="Torres-Martinez S."/>
            <person name="Idnurm A."/>
            <person name="Herrera-Estrella A."/>
            <person name="Gabaldon T."/>
            <person name="Grigoriev I.V."/>
        </authorList>
    </citation>
    <scope>NUCLEOTIDE SEQUENCE [LARGE SCALE GENOMIC DNA]</scope>
    <source>
        <strain evidence="2">NRRL 1555(-)</strain>
    </source>
</reference>
<dbReference type="EMBL" id="KV440999">
    <property type="protein sequence ID" value="OAD67428.1"/>
    <property type="molecule type" value="Genomic_DNA"/>
</dbReference>
<organism evidence="1 2">
    <name type="scientific">Phycomyces blakesleeanus (strain ATCC 8743b / DSM 1359 / FGSC 10004 / NBRC 33097 / NRRL 1555)</name>
    <dbReference type="NCBI Taxonomy" id="763407"/>
    <lineage>
        <taxon>Eukaryota</taxon>
        <taxon>Fungi</taxon>
        <taxon>Fungi incertae sedis</taxon>
        <taxon>Mucoromycota</taxon>
        <taxon>Mucoromycotina</taxon>
        <taxon>Mucoromycetes</taxon>
        <taxon>Mucorales</taxon>
        <taxon>Phycomycetaceae</taxon>
        <taxon>Phycomyces</taxon>
    </lineage>
</organism>
<accession>A0A167K7L4</accession>
<dbReference type="VEuPathDB" id="FungiDB:PHYBLDRAFT_69296"/>
<dbReference type="RefSeq" id="XP_018285468.1">
    <property type="nucleotide sequence ID" value="XM_018442074.1"/>
</dbReference>
<keyword evidence="2" id="KW-1185">Reference proteome</keyword>
<gene>
    <name evidence="1" type="ORF">PHYBLDRAFT_69296</name>
</gene>
<dbReference type="Proteomes" id="UP000077315">
    <property type="component" value="Unassembled WGS sequence"/>
</dbReference>
<protein>
    <submittedName>
        <fullName evidence="1">Uncharacterized protein</fullName>
    </submittedName>
</protein>
<dbReference type="AlphaFoldDB" id="A0A167K7L4"/>
<proteinExistence type="predicted"/>
<dbReference type="GeneID" id="29002980"/>